<dbReference type="Pfam" id="PF00551">
    <property type="entry name" value="Formyl_trans_N"/>
    <property type="match status" value="1"/>
</dbReference>
<comment type="similarity">
    <text evidence="1 5">Belongs to the Fmt family.</text>
</comment>
<evidence type="ECO:0000256" key="5">
    <source>
        <dbReference type="HAMAP-Rule" id="MF_00182"/>
    </source>
</evidence>
<reference evidence="8 9" key="1">
    <citation type="submission" date="2019-11" db="EMBL/GenBank/DDBJ databases">
        <title>Whole genome sequencing identifies a novel species of the genus Arsenicicoccus isolated from human blood.</title>
        <authorList>
            <person name="Jeong J.H."/>
            <person name="Kweon O.J."/>
            <person name="Kim H.R."/>
            <person name="Kim T.-H."/>
            <person name="Ha S.-M."/>
            <person name="Lee M.-K."/>
        </authorList>
    </citation>
    <scope>NUCLEOTIDE SEQUENCE [LARGE SCALE GENOMIC DNA]</scope>
    <source>
        <strain evidence="8 9">MKL-02</strain>
    </source>
</reference>
<comment type="catalytic activity">
    <reaction evidence="5">
        <text>L-methionyl-tRNA(fMet) + (6R)-10-formyltetrahydrofolate = N-formyl-L-methionyl-tRNA(fMet) + (6S)-5,6,7,8-tetrahydrofolate + H(+)</text>
        <dbReference type="Rhea" id="RHEA:24380"/>
        <dbReference type="Rhea" id="RHEA-COMP:9952"/>
        <dbReference type="Rhea" id="RHEA-COMP:9953"/>
        <dbReference type="ChEBI" id="CHEBI:15378"/>
        <dbReference type="ChEBI" id="CHEBI:57453"/>
        <dbReference type="ChEBI" id="CHEBI:78530"/>
        <dbReference type="ChEBI" id="CHEBI:78844"/>
        <dbReference type="ChEBI" id="CHEBI:195366"/>
        <dbReference type="EC" id="2.1.2.9"/>
    </reaction>
</comment>
<dbReference type="HAMAP" id="MF_00182">
    <property type="entry name" value="Formyl_trans"/>
    <property type="match status" value="1"/>
</dbReference>
<name>A0A6I3IFT1_9MICO</name>
<protein>
    <recommendedName>
        <fullName evidence="2 5">Methionyl-tRNA formyltransferase</fullName>
        <ecNumber evidence="2 5">2.1.2.9</ecNumber>
    </recommendedName>
</protein>
<evidence type="ECO:0000256" key="3">
    <source>
        <dbReference type="ARBA" id="ARBA00022679"/>
    </source>
</evidence>
<comment type="function">
    <text evidence="5">Attaches a formyl group to the free amino group of methionyl-tRNA(fMet). The formyl group appears to play a dual role in the initiator identity of N-formylmethionyl-tRNA by promoting its recognition by IF2 and preventing the misappropriation of this tRNA by the elongation apparatus.</text>
</comment>
<evidence type="ECO:0000313" key="8">
    <source>
        <dbReference type="EMBL" id="MTB73148.1"/>
    </source>
</evidence>
<dbReference type="FunFam" id="3.40.50.12230:FF:000001">
    <property type="entry name" value="Methionyl-tRNA formyltransferase"/>
    <property type="match status" value="1"/>
</dbReference>
<dbReference type="NCBIfam" id="TIGR00460">
    <property type="entry name" value="fmt"/>
    <property type="match status" value="1"/>
</dbReference>
<dbReference type="Gene3D" id="3.40.50.12230">
    <property type="match status" value="1"/>
</dbReference>
<dbReference type="InterPro" id="IPR002376">
    <property type="entry name" value="Formyl_transf_N"/>
</dbReference>
<dbReference type="GO" id="GO:0005829">
    <property type="term" value="C:cytosol"/>
    <property type="evidence" value="ECO:0007669"/>
    <property type="project" value="TreeGrafter"/>
</dbReference>
<keyword evidence="3 5" id="KW-0808">Transferase</keyword>
<comment type="caution">
    <text evidence="8">The sequence shown here is derived from an EMBL/GenBank/DDBJ whole genome shotgun (WGS) entry which is preliminary data.</text>
</comment>
<dbReference type="EMBL" id="WLVL01000046">
    <property type="protein sequence ID" value="MTB73148.1"/>
    <property type="molecule type" value="Genomic_DNA"/>
</dbReference>
<evidence type="ECO:0000256" key="4">
    <source>
        <dbReference type="ARBA" id="ARBA00022917"/>
    </source>
</evidence>
<evidence type="ECO:0000256" key="2">
    <source>
        <dbReference type="ARBA" id="ARBA00012261"/>
    </source>
</evidence>
<gene>
    <name evidence="5" type="primary">fmt</name>
    <name evidence="8" type="ORF">GGG17_14495</name>
</gene>
<dbReference type="CDD" id="cd08646">
    <property type="entry name" value="FMT_core_Met-tRNA-FMT_N"/>
    <property type="match status" value="1"/>
</dbReference>
<accession>A0A6I3IFT1</accession>
<dbReference type="InterPro" id="IPR011034">
    <property type="entry name" value="Formyl_transferase-like_C_sf"/>
</dbReference>
<dbReference type="Proteomes" id="UP000431092">
    <property type="component" value="Unassembled WGS sequence"/>
</dbReference>
<feature type="domain" description="Formyl transferase C-terminal" evidence="7">
    <location>
        <begin position="203"/>
        <end position="298"/>
    </location>
</feature>
<dbReference type="InterPro" id="IPR041711">
    <property type="entry name" value="Met-tRNA-FMT_N"/>
</dbReference>
<dbReference type="AlphaFoldDB" id="A0A6I3IFT1"/>
<dbReference type="SUPFAM" id="SSF53328">
    <property type="entry name" value="Formyltransferase"/>
    <property type="match status" value="1"/>
</dbReference>
<proteinExistence type="inferred from homology"/>
<dbReference type="CDD" id="cd08704">
    <property type="entry name" value="Met_tRNA_FMT_C"/>
    <property type="match status" value="1"/>
</dbReference>
<organism evidence="8 9">
    <name type="scientific">Arsenicicoccus cauae</name>
    <dbReference type="NCBI Taxonomy" id="2663847"/>
    <lineage>
        <taxon>Bacteria</taxon>
        <taxon>Bacillati</taxon>
        <taxon>Actinomycetota</taxon>
        <taxon>Actinomycetes</taxon>
        <taxon>Micrococcales</taxon>
        <taxon>Intrasporangiaceae</taxon>
        <taxon>Arsenicicoccus</taxon>
    </lineage>
</organism>
<evidence type="ECO:0000259" key="7">
    <source>
        <dbReference type="Pfam" id="PF02911"/>
    </source>
</evidence>
<feature type="binding site" evidence="5">
    <location>
        <begin position="109"/>
        <end position="112"/>
    </location>
    <ligand>
        <name>(6S)-5,6,7,8-tetrahydrofolate</name>
        <dbReference type="ChEBI" id="CHEBI:57453"/>
    </ligand>
</feature>
<dbReference type="InterPro" id="IPR036477">
    <property type="entry name" value="Formyl_transf_N_sf"/>
</dbReference>
<dbReference type="RefSeq" id="WP_154594414.1">
    <property type="nucleotide sequence ID" value="NZ_WLVL01000046.1"/>
</dbReference>
<dbReference type="InterPro" id="IPR005793">
    <property type="entry name" value="Formyl_trans_C"/>
</dbReference>
<dbReference type="EC" id="2.1.2.9" evidence="2 5"/>
<keyword evidence="4 5" id="KW-0648">Protein biosynthesis</keyword>
<dbReference type="PANTHER" id="PTHR11138">
    <property type="entry name" value="METHIONYL-TRNA FORMYLTRANSFERASE"/>
    <property type="match status" value="1"/>
</dbReference>
<dbReference type="InterPro" id="IPR005794">
    <property type="entry name" value="Fmt"/>
</dbReference>
<dbReference type="SUPFAM" id="SSF50486">
    <property type="entry name" value="FMT C-terminal domain-like"/>
    <property type="match status" value="1"/>
</dbReference>
<sequence>MRLVFAGTPAVALPSLEALLGSSHDVVAVITRPDARAGRGRTLVPSPVRARAEGAGLPVLTPRSLRDPEVLERLRELAPDCCPVVAYGGLVPPTALAVPPRGWVNLHFSVLPAWRGAAPVQRAVMAGDEITGATTFLLEEGLDTGPVLGRMTEAVRPTDTAGDLLDRLAVAGSGLLVETLDAIEADAIQAVPQRPDGVSHAPKLTVEEARISWAAPGFAIDRQVRGCTPDPGAWTTFRGERLGIGPVTVDSRPDLGPGEVEAGKREVVVGTATTAVRLSTVRPQGKREMAAADWARGVRITDEDVMGQ</sequence>
<dbReference type="InterPro" id="IPR044135">
    <property type="entry name" value="Met-tRNA-FMT_C"/>
</dbReference>
<evidence type="ECO:0000313" key="9">
    <source>
        <dbReference type="Proteomes" id="UP000431092"/>
    </source>
</evidence>
<feature type="domain" description="Formyl transferase N-terminal" evidence="6">
    <location>
        <begin position="2"/>
        <end position="180"/>
    </location>
</feature>
<dbReference type="Pfam" id="PF02911">
    <property type="entry name" value="Formyl_trans_C"/>
    <property type="match status" value="1"/>
</dbReference>
<evidence type="ECO:0000259" key="6">
    <source>
        <dbReference type="Pfam" id="PF00551"/>
    </source>
</evidence>
<dbReference type="PANTHER" id="PTHR11138:SF5">
    <property type="entry name" value="METHIONYL-TRNA FORMYLTRANSFERASE, MITOCHONDRIAL"/>
    <property type="match status" value="1"/>
</dbReference>
<keyword evidence="9" id="KW-1185">Reference proteome</keyword>
<dbReference type="GO" id="GO:0004479">
    <property type="term" value="F:methionyl-tRNA formyltransferase activity"/>
    <property type="evidence" value="ECO:0007669"/>
    <property type="project" value="UniProtKB-UniRule"/>
</dbReference>
<evidence type="ECO:0000256" key="1">
    <source>
        <dbReference type="ARBA" id="ARBA00010699"/>
    </source>
</evidence>